<feature type="transmembrane region" description="Helical" evidence="2">
    <location>
        <begin position="497"/>
        <end position="516"/>
    </location>
</feature>
<accession>A0A1I5FH31</accession>
<keyword evidence="2" id="KW-0472">Membrane</keyword>
<feature type="transmembrane region" description="Helical" evidence="2">
    <location>
        <begin position="147"/>
        <end position="167"/>
    </location>
</feature>
<dbReference type="InParanoid" id="A0A1I5FH31"/>
<feature type="transmembrane region" description="Helical" evidence="2">
    <location>
        <begin position="400"/>
        <end position="422"/>
    </location>
</feature>
<feature type="region of interest" description="Disordered" evidence="1">
    <location>
        <begin position="1"/>
        <end position="98"/>
    </location>
</feature>
<keyword evidence="4" id="KW-1185">Reference proteome</keyword>
<dbReference type="AlphaFoldDB" id="A0A1I5FH31"/>
<proteinExistence type="predicted"/>
<feature type="compositionally biased region" description="Basic and acidic residues" evidence="1">
    <location>
        <begin position="8"/>
        <end position="18"/>
    </location>
</feature>
<feature type="transmembrane region" description="Helical" evidence="2">
    <location>
        <begin position="210"/>
        <end position="228"/>
    </location>
</feature>
<reference evidence="3 4" key="1">
    <citation type="submission" date="2016-10" db="EMBL/GenBank/DDBJ databases">
        <authorList>
            <person name="de Groot N.N."/>
        </authorList>
    </citation>
    <scope>NUCLEOTIDE SEQUENCE [LARGE SCALE GENOMIC DNA]</scope>
    <source>
        <strain evidence="3 4">DSM 43067</strain>
    </source>
</reference>
<feature type="transmembrane region" description="Helical" evidence="2">
    <location>
        <begin position="235"/>
        <end position="254"/>
    </location>
</feature>
<keyword evidence="2" id="KW-1133">Transmembrane helix</keyword>
<evidence type="ECO:0000313" key="4">
    <source>
        <dbReference type="Proteomes" id="UP000183413"/>
    </source>
</evidence>
<dbReference type="STRING" id="1993.SAMN04489713_104612"/>
<feature type="transmembrane region" description="Helical" evidence="2">
    <location>
        <begin position="274"/>
        <end position="300"/>
    </location>
</feature>
<gene>
    <name evidence="3" type="ORF">SAMN04489713_104612</name>
</gene>
<dbReference type="Proteomes" id="UP000183413">
    <property type="component" value="Unassembled WGS sequence"/>
</dbReference>
<feature type="transmembrane region" description="Helical" evidence="2">
    <location>
        <begin position="434"/>
        <end position="457"/>
    </location>
</feature>
<dbReference type="EMBL" id="FOVH01000004">
    <property type="protein sequence ID" value="SFO23055.1"/>
    <property type="molecule type" value="Genomic_DNA"/>
</dbReference>
<feature type="transmembrane region" description="Helical" evidence="2">
    <location>
        <begin position="353"/>
        <end position="379"/>
    </location>
</feature>
<dbReference type="eggNOG" id="COG2205">
    <property type="taxonomic scope" value="Bacteria"/>
</dbReference>
<feature type="compositionally biased region" description="Low complexity" evidence="1">
    <location>
        <begin position="32"/>
        <end position="79"/>
    </location>
</feature>
<evidence type="ECO:0000313" key="3">
    <source>
        <dbReference type="EMBL" id="SFO23055.1"/>
    </source>
</evidence>
<organism evidence="3 4">
    <name type="scientific">Actinomadura madurae</name>
    <dbReference type="NCBI Taxonomy" id="1993"/>
    <lineage>
        <taxon>Bacteria</taxon>
        <taxon>Bacillati</taxon>
        <taxon>Actinomycetota</taxon>
        <taxon>Actinomycetes</taxon>
        <taxon>Streptosporangiales</taxon>
        <taxon>Thermomonosporaceae</taxon>
        <taxon>Actinomadura</taxon>
    </lineage>
</organism>
<feature type="transmembrane region" description="Helical" evidence="2">
    <location>
        <begin position="188"/>
        <end position="204"/>
    </location>
</feature>
<name>A0A1I5FH31_9ACTN</name>
<feature type="transmembrane region" description="Helical" evidence="2">
    <location>
        <begin position="312"/>
        <end position="333"/>
    </location>
</feature>
<keyword evidence="2" id="KW-0812">Transmembrane</keyword>
<sequence>MTNPPQDPPEKSPEKSPDPGEPPANAPAGSPGKVVAGASAGEAGTAAKASGAAAAPPGTRQAGWAAPQQAAGGPPVAAPHGVNPFAQRPGYPPPQPFVYTPTKLEKALTSWKQPSRAMSPALVAGAVVTAVIGAATLGPALMNGLGVGVLIAAAAVAYLAGASMWSAGRIARPASAKYGRLARLNRTGIAFVLLAVALSATAAVRDAPWVVAPALLLAIAVGSYGTAGGRSWAEVLCGGLAVLPAGALMMPWTARGAYGAATSGRRNTWPVIRTGLIAAGLIAVFGALFVGADAAFGSLAEGLVPEVSPGTVFVHGFAGGITLVLACAGAFLGQAPPPLHMLIPERAKPAGRWSWAVPIAALDLLFLVFCAIQAGVFLADDKDELLRSTGLTYAEYARQGFFQLVVVTVLVLVVVAVAKRYAPAASRADRVTVQALLGLLCALTLVVVAVALRRLYLYEETYGWTRLRLWVHAFEFWLGFVVVLVAVAGIVKGRVAWLPRAVAASGAVAMIALAGINPDGFIAEHNVARYSDTGKIDIVYLRNLSADAVPALDRLPEPLRSCTLRGVAFDLREGDAAMSTNLARERAREILKERPAGTATNCADSSLSTRS</sequence>
<feature type="transmembrane region" description="Helical" evidence="2">
    <location>
        <begin position="121"/>
        <end position="141"/>
    </location>
</feature>
<dbReference type="InterPro" id="IPR025291">
    <property type="entry name" value="DUF4153"/>
</dbReference>
<dbReference type="Pfam" id="PF13687">
    <property type="entry name" value="DUF4153"/>
    <property type="match status" value="1"/>
</dbReference>
<dbReference type="RefSeq" id="WP_075021283.1">
    <property type="nucleotide sequence ID" value="NZ_FOVH01000004.1"/>
</dbReference>
<feature type="transmembrane region" description="Helical" evidence="2">
    <location>
        <begin position="469"/>
        <end position="491"/>
    </location>
</feature>
<evidence type="ECO:0000256" key="1">
    <source>
        <dbReference type="SAM" id="MobiDB-lite"/>
    </source>
</evidence>
<protein>
    <submittedName>
        <fullName evidence="3">Uncharacterized protein</fullName>
    </submittedName>
</protein>
<evidence type="ECO:0000256" key="2">
    <source>
        <dbReference type="SAM" id="Phobius"/>
    </source>
</evidence>